<dbReference type="Proteomes" id="UP000298663">
    <property type="component" value="Unassembled WGS sequence"/>
</dbReference>
<dbReference type="PANTHER" id="PTHR13165">
    <property type="entry name" value="ARSENITE-RESISTANCE PROTEIN 2"/>
    <property type="match status" value="1"/>
</dbReference>
<comment type="caution">
    <text evidence="3">The sequence shown here is derived from an EMBL/GenBank/DDBJ whole genome shotgun (WGS) entry which is preliminary data.</text>
</comment>
<dbReference type="GO" id="GO:0031053">
    <property type="term" value="P:primary miRNA processing"/>
    <property type="evidence" value="ECO:0007669"/>
    <property type="project" value="TreeGrafter"/>
</dbReference>
<keyword evidence="4" id="KW-1185">Reference proteome</keyword>
<feature type="region of interest" description="Disordered" evidence="1">
    <location>
        <begin position="1"/>
        <end position="58"/>
    </location>
</feature>
<proteinExistence type="predicted"/>
<dbReference type="EMBL" id="AZBU02000006">
    <property type="protein sequence ID" value="TKR72931.1"/>
    <property type="molecule type" value="Genomic_DNA"/>
</dbReference>
<dbReference type="InterPro" id="IPR039727">
    <property type="entry name" value="SE/Ars2"/>
</dbReference>
<dbReference type="OrthoDB" id="342064at2759"/>
<gene>
    <name evidence="3" type="ORF">L596_020314</name>
</gene>
<dbReference type="Pfam" id="PF12066">
    <property type="entry name" value="SERRATE_Ars2_N"/>
    <property type="match status" value="1"/>
</dbReference>
<dbReference type="PANTHER" id="PTHR13165:SF0">
    <property type="entry name" value="SERRATE RNA EFFECTOR MOLECULE HOMOLOG"/>
    <property type="match status" value="1"/>
</dbReference>
<evidence type="ECO:0000259" key="2">
    <source>
        <dbReference type="Pfam" id="PF12066"/>
    </source>
</evidence>
<protein>
    <recommendedName>
        <fullName evidence="2">SERRATE/Ars2 N-terminal domain-containing protein</fullName>
    </recommendedName>
</protein>
<accession>A0A4U5MT61</accession>
<evidence type="ECO:0000313" key="3">
    <source>
        <dbReference type="EMBL" id="TKR72931.1"/>
    </source>
</evidence>
<feature type="compositionally biased region" description="Low complexity" evidence="1">
    <location>
        <begin position="171"/>
        <end position="186"/>
    </location>
</feature>
<name>A0A4U5MT61_STECR</name>
<dbReference type="GO" id="GO:0016604">
    <property type="term" value="C:nuclear body"/>
    <property type="evidence" value="ECO:0007669"/>
    <property type="project" value="TreeGrafter"/>
</dbReference>
<evidence type="ECO:0000256" key="1">
    <source>
        <dbReference type="SAM" id="MobiDB-lite"/>
    </source>
</evidence>
<reference evidence="3 4" key="2">
    <citation type="journal article" date="2019" name="G3 (Bethesda)">
        <title>Hybrid Assembly of the Genome of the Entomopathogenic Nematode Steinernema carpocapsae Identifies the X-Chromosome.</title>
        <authorList>
            <person name="Serra L."/>
            <person name="Macchietto M."/>
            <person name="Macias-Munoz A."/>
            <person name="McGill C.J."/>
            <person name="Rodriguez I.M."/>
            <person name="Rodriguez B."/>
            <person name="Murad R."/>
            <person name="Mortazavi A."/>
        </authorList>
    </citation>
    <scope>NUCLEOTIDE SEQUENCE [LARGE SCALE GENOMIC DNA]</scope>
    <source>
        <strain evidence="3 4">ALL</strain>
    </source>
</reference>
<organism evidence="3 4">
    <name type="scientific">Steinernema carpocapsae</name>
    <name type="common">Entomopathogenic nematode</name>
    <dbReference type="NCBI Taxonomy" id="34508"/>
    <lineage>
        <taxon>Eukaryota</taxon>
        <taxon>Metazoa</taxon>
        <taxon>Ecdysozoa</taxon>
        <taxon>Nematoda</taxon>
        <taxon>Chromadorea</taxon>
        <taxon>Rhabditida</taxon>
        <taxon>Tylenchina</taxon>
        <taxon>Panagrolaimomorpha</taxon>
        <taxon>Strongyloidoidea</taxon>
        <taxon>Steinernematidae</taxon>
        <taxon>Steinernema</taxon>
    </lineage>
</organism>
<feature type="compositionally biased region" description="Basic and acidic residues" evidence="1">
    <location>
        <begin position="17"/>
        <end position="34"/>
    </location>
</feature>
<feature type="domain" description="SERRATE/Ars2 N-terminal" evidence="2">
    <location>
        <begin position="85"/>
        <end position="129"/>
    </location>
</feature>
<evidence type="ECO:0000313" key="4">
    <source>
        <dbReference type="Proteomes" id="UP000298663"/>
    </source>
</evidence>
<sequence length="212" mass="24210">MHEDDFDRRRRSGPGGFDDRRGRDFGGNDRDRRYNGPGMKRSSSNRRDEGGVKRSRVDSACDSFEPQFLRSQVDEPQAPVMMTFKRFLATQDDSISDDDAIAKYSEYKQDFKRQELQKFFDAHKDEEWLSIAAVGSTMPNGAKTGLCDIVMSVDGFASSTILMRSRNVRTSSRSSCRSAWRFSTSSRPREPSTRSGSTSRMPRRSSSLWMPR</sequence>
<reference evidence="3 4" key="1">
    <citation type="journal article" date="2015" name="Genome Biol.">
        <title>Comparative genomics of Steinernema reveals deeply conserved gene regulatory networks.</title>
        <authorList>
            <person name="Dillman A.R."/>
            <person name="Macchietto M."/>
            <person name="Porter C.F."/>
            <person name="Rogers A."/>
            <person name="Williams B."/>
            <person name="Antoshechkin I."/>
            <person name="Lee M.M."/>
            <person name="Goodwin Z."/>
            <person name="Lu X."/>
            <person name="Lewis E.E."/>
            <person name="Goodrich-Blair H."/>
            <person name="Stock S.P."/>
            <person name="Adams B.J."/>
            <person name="Sternberg P.W."/>
            <person name="Mortazavi A."/>
        </authorList>
    </citation>
    <scope>NUCLEOTIDE SEQUENCE [LARGE SCALE GENOMIC DNA]</scope>
    <source>
        <strain evidence="3 4">ALL</strain>
    </source>
</reference>
<dbReference type="STRING" id="34508.A0A4U5MT61"/>
<feature type="region of interest" description="Disordered" evidence="1">
    <location>
        <begin position="171"/>
        <end position="212"/>
    </location>
</feature>
<dbReference type="AlphaFoldDB" id="A0A4U5MT61"/>
<dbReference type="InterPro" id="IPR021933">
    <property type="entry name" value="SERRATE/Ars2_N"/>
</dbReference>
<feature type="compositionally biased region" description="Basic and acidic residues" evidence="1">
    <location>
        <begin position="45"/>
        <end position="58"/>
    </location>
</feature>